<evidence type="ECO:0000313" key="10">
    <source>
        <dbReference type="Proteomes" id="UP000560658"/>
    </source>
</evidence>
<gene>
    <name evidence="9" type="ORF">GGR06_000813</name>
</gene>
<evidence type="ECO:0000259" key="8">
    <source>
        <dbReference type="Pfam" id="PF14322"/>
    </source>
</evidence>
<evidence type="ECO:0000256" key="2">
    <source>
        <dbReference type="ARBA" id="ARBA00006275"/>
    </source>
</evidence>
<evidence type="ECO:0008006" key="11">
    <source>
        <dbReference type="Google" id="ProtNLM"/>
    </source>
</evidence>
<dbReference type="SUPFAM" id="SSF48452">
    <property type="entry name" value="TPR-like"/>
    <property type="match status" value="1"/>
</dbReference>
<feature type="domain" description="RagB/SusD" evidence="7">
    <location>
        <begin position="314"/>
        <end position="590"/>
    </location>
</feature>
<feature type="signal peptide" evidence="6">
    <location>
        <begin position="1"/>
        <end position="20"/>
    </location>
</feature>
<dbReference type="InterPro" id="IPR011990">
    <property type="entry name" value="TPR-like_helical_dom_sf"/>
</dbReference>
<reference evidence="9" key="1">
    <citation type="submission" date="2020-08" db="EMBL/GenBank/DDBJ databases">
        <title>Genomic Encyclopedia of Type Strains, Phase IV (KMG-IV): sequencing the most valuable type-strain genomes for metagenomic binning, comparative biology and taxonomic classification.</title>
        <authorList>
            <person name="Goeker M."/>
        </authorList>
    </citation>
    <scope>NUCLEOTIDE SEQUENCE [LARGE SCALE GENOMIC DNA]</scope>
    <source>
        <strain evidence="9">DSM 105720</strain>
    </source>
</reference>
<dbReference type="Proteomes" id="UP000560658">
    <property type="component" value="Unassembled WGS sequence"/>
</dbReference>
<evidence type="ECO:0000313" key="9">
    <source>
        <dbReference type="EMBL" id="MBB4043048.1"/>
    </source>
</evidence>
<evidence type="ECO:0000259" key="7">
    <source>
        <dbReference type="Pfam" id="PF07980"/>
    </source>
</evidence>
<comment type="caution">
    <text evidence="9">The sequence shown here is derived from an EMBL/GenBank/DDBJ whole genome shotgun (WGS) entry which is preliminary data.</text>
</comment>
<sequence>MKKTILYAAFLLAMAGTSLTSCEDMFGGFLDKQPSNELTEEQVFSEWKTTMQFHFDTYNFLRHGACRINNSWMDAATDLAETSYASGGVRTSFNIGNYYASSAAAELVDTWEHYYRGIRKCNMIIERIDNVPKATDDSQEKYETDKKNYKAEAHFLRAYFYWEMFLRYGPVPIVKEVLDPDGDLLSNYTTRPTLKEFVVDFVLEELKQCEAGLMDKETSTNAGNQGRINQPMARALYARIMLYMASDRFNQASGITWSQAATAAKGFIDTYGSLYGLYTTDTDASTRYVNAILKNAHDGKNNEVIFWRNDVKVGFGAIYNDTPVGEGGNGGLCPSQNLVDMYDMANGTSPFTGYDDTGAPLYSIANAPTINAASGYKDTDPYAGRDPRLKATVLYNGSKWGNGTINVLSGQRDNPVGNANATPTGYYVRKYIPENILDDNHTGTNYRNWIIIRYAEILLNYAEALNESGEGTREEVLNILQPIRDRAGMTAKLINRTDLQTKEERRNFIRKERTVELAFEDHRAWDVRRWNVAEEALSRSIYGMNITQSNGSLVYTRKISQKRVFTEKMYLYPIPEGEVWKTSIDNNPGWN</sequence>
<dbReference type="Pfam" id="PF07980">
    <property type="entry name" value="SusD_RagB"/>
    <property type="match status" value="1"/>
</dbReference>
<dbReference type="PROSITE" id="PS51257">
    <property type="entry name" value="PROKAR_LIPOPROTEIN"/>
    <property type="match status" value="1"/>
</dbReference>
<dbReference type="GO" id="GO:0009279">
    <property type="term" value="C:cell outer membrane"/>
    <property type="evidence" value="ECO:0007669"/>
    <property type="project" value="UniProtKB-SubCell"/>
</dbReference>
<comment type="subcellular location">
    <subcellularLocation>
        <location evidence="1">Cell outer membrane</location>
    </subcellularLocation>
</comment>
<organism evidence="9 10">
    <name type="scientific">Bacteroides reticulotermitis</name>
    <dbReference type="NCBI Taxonomy" id="1133319"/>
    <lineage>
        <taxon>Bacteria</taxon>
        <taxon>Pseudomonadati</taxon>
        <taxon>Bacteroidota</taxon>
        <taxon>Bacteroidia</taxon>
        <taxon>Bacteroidales</taxon>
        <taxon>Bacteroidaceae</taxon>
        <taxon>Bacteroides</taxon>
    </lineage>
</organism>
<accession>A0A840CY72</accession>
<feature type="domain" description="SusD-like N-terminal" evidence="8">
    <location>
        <begin position="29"/>
        <end position="242"/>
    </location>
</feature>
<evidence type="ECO:0000256" key="3">
    <source>
        <dbReference type="ARBA" id="ARBA00022729"/>
    </source>
</evidence>
<dbReference type="InterPro" id="IPR012944">
    <property type="entry name" value="SusD_RagB_dom"/>
</dbReference>
<dbReference type="InterPro" id="IPR033985">
    <property type="entry name" value="SusD-like_N"/>
</dbReference>
<dbReference type="EMBL" id="JACIER010000002">
    <property type="protein sequence ID" value="MBB4043048.1"/>
    <property type="molecule type" value="Genomic_DNA"/>
</dbReference>
<name>A0A840CY72_9BACE</name>
<keyword evidence="5" id="KW-0998">Cell outer membrane</keyword>
<protein>
    <recommendedName>
        <fullName evidence="11">RagB/SusD family nutrient uptake outer membrane protein</fullName>
    </recommendedName>
</protein>
<evidence type="ECO:0000256" key="4">
    <source>
        <dbReference type="ARBA" id="ARBA00023136"/>
    </source>
</evidence>
<evidence type="ECO:0000256" key="1">
    <source>
        <dbReference type="ARBA" id="ARBA00004442"/>
    </source>
</evidence>
<dbReference type="Pfam" id="PF14322">
    <property type="entry name" value="SusD-like_3"/>
    <property type="match status" value="1"/>
</dbReference>
<keyword evidence="4" id="KW-0472">Membrane</keyword>
<evidence type="ECO:0000256" key="5">
    <source>
        <dbReference type="ARBA" id="ARBA00023237"/>
    </source>
</evidence>
<keyword evidence="10" id="KW-1185">Reference proteome</keyword>
<dbReference type="RefSeq" id="WP_044164830.1">
    <property type="nucleotide sequence ID" value="NZ_JACIER010000002.1"/>
</dbReference>
<dbReference type="Gene3D" id="1.25.40.390">
    <property type="match status" value="1"/>
</dbReference>
<comment type="similarity">
    <text evidence="2">Belongs to the SusD family.</text>
</comment>
<evidence type="ECO:0000256" key="6">
    <source>
        <dbReference type="SAM" id="SignalP"/>
    </source>
</evidence>
<dbReference type="AlphaFoldDB" id="A0A840CY72"/>
<proteinExistence type="inferred from homology"/>
<feature type="chain" id="PRO_5032682650" description="RagB/SusD family nutrient uptake outer membrane protein" evidence="6">
    <location>
        <begin position="21"/>
        <end position="591"/>
    </location>
</feature>
<keyword evidence="3 6" id="KW-0732">Signal</keyword>